<dbReference type="Proteomes" id="UP000663861">
    <property type="component" value="Unassembled WGS sequence"/>
</dbReference>
<organism evidence="6 7">
    <name type="scientific">Rhizoctonia solani</name>
    <dbReference type="NCBI Taxonomy" id="456999"/>
    <lineage>
        <taxon>Eukaryota</taxon>
        <taxon>Fungi</taxon>
        <taxon>Dikarya</taxon>
        <taxon>Basidiomycota</taxon>
        <taxon>Agaricomycotina</taxon>
        <taxon>Agaricomycetes</taxon>
        <taxon>Cantharellales</taxon>
        <taxon>Ceratobasidiaceae</taxon>
        <taxon>Rhizoctonia</taxon>
    </lineage>
</organism>
<dbReference type="PANTHER" id="PTHR22839:SF0">
    <property type="entry name" value="THO COMPLEX SUBUNIT 3"/>
    <property type="match status" value="1"/>
</dbReference>
<dbReference type="Pfam" id="PF00400">
    <property type="entry name" value="WD40"/>
    <property type="match status" value="3"/>
</dbReference>
<evidence type="ECO:0000256" key="5">
    <source>
        <dbReference type="SAM" id="MobiDB-lite"/>
    </source>
</evidence>
<evidence type="ECO:0000256" key="4">
    <source>
        <dbReference type="PROSITE-ProRule" id="PRU00221"/>
    </source>
</evidence>
<dbReference type="GO" id="GO:0006406">
    <property type="term" value="P:mRNA export from nucleus"/>
    <property type="evidence" value="ECO:0007669"/>
    <property type="project" value="InterPro"/>
</dbReference>
<proteinExistence type="inferred from homology"/>
<dbReference type="SMART" id="SM00320">
    <property type="entry name" value="WD40"/>
    <property type="match status" value="4"/>
</dbReference>
<dbReference type="EMBL" id="CAJMWY010001991">
    <property type="protein sequence ID" value="CAE6479510.1"/>
    <property type="molecule type" value="Genomic_DNA"/>
</dbReference>
<dbReference type="Gene3D" id="2.130.10.10">
    <property type="entry name" value="YVTN repeat-like/Quinoprotein amine dehydrogenase"/>
    <property type="match status" value="2"/>
</dbReference>
<dbReference type="InterPro" id="IPR015943">
    <property type="entry name" value="WD40/YVTN_repeat-like_dom_sf"/>
</dbReference>
<feature type="region of interest" description="Disordered" evidence="5">
    <location>
        <begin position="1"/>
        <end position="30"/>
    </location>
</feature>
<name>A0A8H3CGX6_9AGAM</name>
<evidence type="ECO:0008006" key="8">
    <source>
        <dbReference type="Google" id="ProtNLM"/>
    </source>
</evidence>
<evidence type="ECO:0000256" key="3">
    <source>
        <dbReference type="ARBA" id="ARBA00046343"/>
    </source>
</evidence>
<evidence type="ECO:0000256" key="1">
    <source>
        <dbReference type="ARBA" id="ARBA00022574"/>
    </source>
</evidence>
<accession>A0A8H3CGX6</accession>
<dbReference type="SUPFAM" id="SSF50978">
    <property type="entry name" value="WD40 repeat-like"/>
    <property type="match status" value="1"/>
</dbReference>
<keyword evidence="2" id="KW-0677">Repeat</keyword>
<dbReference type="PANTHER" id="PTHR22839">
    <property type="entry name" value="THO COMPLEX SUBUNIT 3 THO3"/>
    <property type="match status" value="1"/>
</dbReference>
<reference evidence="6" key="1">
    <citation type="submission" date="2021-01" db="EMBL/GenBank/DDBJ databases">
        <authorList>
            <person name="Kaushik A."/>
        </authorList>
    </citation>
    <scope>NUCLEOTIDE SEQUENCE</scope>
    <source>
        <strain evidence="6">AG4-RS23</strain>
    </source>
</reference>
<dbReference type="InterPro" id="IPR036322">
    <property type="entry name" value="WD40_repeat_dom_sf"/>
</dbReference>
<keyword evidence="1 4" id="KW-0853">WD repeat</keyword>
<dbReference type="GO" id="GO:0000445">
    <property type="term" value="C:THO complex part of transcription export complex"/>
    <property type="evidence" value="ECO:0007669"/>
    <property type="project" value="TreeGrafter"/>
</dbReference>
<feature type="compositionally biased region" description="Basic and acidic residues" evidence="5">
    <location>
        <begin position="1"/>
        <end position="10"/>
    </location>
</feature>
<feature type="repeat" description="WD" evidence="4">
    <location>
        <begin position="46"/>
        <end position="80"/>
    </location>
</feature>
<evidence type="ECO:0000313" key="7">
    <source>
        <dbReference type="Proteomes" id="UP000663861"/>
    </source>
</evidence>
<evidence type="ECO:0000256" key="2">
    <source>
        <dbReference type="ARBA" id="ARBA00022737"/>
    </source>
</evidence>
<evidence type="ECO:0000313" key="6">
    <source>
        <dbReference type="EMBL" id="CAE6479510.1"/>
    </source>
</evidence>
<comment type="caution">
    <text evidence="6">The sequence shown here is derived from an EMBL/GenBank/DDBJ whole genome shotgun (WGS) entry which is preliminary data.</text>
</comment>
<comment type="similarity">
    <text evidence="3">Belongs to the THOC3 family.</text>
</comment>
<protein>
    <recommendedName>
        <fullName evidence="8">THO complex subunit 3</fullName>
    </recommendedName>
</protein>
<feature type="repeat" description="WD" evidence="4">
    <location>
        <begin position="230"/>
        <end position="262"/>
    </location>
</feature>
<dbReference type="InterPro" id="IPR001680">
    <property type="entry name" value="WD40_rpt"/>
</dbReference>
<dbReference type="PROSITE" id="PS50082">
    <property type="entry name" value="WD_REPEATS_2"/>
    <property type="match status" value="2"/>
</dbReference>
<gene>
    <name evidence="6" type="ORF">RDB_LOCUS96229</name>
</gene>
<dbReference type="InterPro" id="IPR040132">
    <property type="entry name" value="Tex1/THOC3"/>
</dbReference>
<sequence length="386" mass="42418">MPTNISKEEEQAPPSVRAATPPPHVSASTRKIVAPQFTTFQPRNFYRSGNDCINKIAWSCDGKRLASCSNSKEVKLWDIERSLDNADLSLSGSNKDPVNHVACHPTHPQLLCSASRKAGQIYFWDARRFKKELYTIPLAVDSVTYAPDAQTVLAMDRMDNMRIIDCRMVGSSEPNEWSLREESLRLGSDAGGDSVYQAIFNHVGDMAFLAKEDGQITMVEYPSLKIWHSLPAHVTACYTLALDPRGSYLASGGADGFVNFFDTTEFIASKAVPTIDSGIRTIAFSYDGEYLAAGCAEQSSVYIICTETGELVHRITYDGEYLAAGCAEQSSVYIICTETGELVHRIPCLGTPSTVAWHPTRHLLAFGGDNEYSPASRGRWLSIFGS</sequence>
<dbReference type="AlphaFoldDB" id="A0A8H3CGX6"/>